<feature type="non-terminal residue" evidence="7">
    <location>
        <position position="1"/>
    </location>
</feature>
<name>A0A821IP26_9BILA</name>
<gene>
    <name evidence="7" type="ORF">OVN521_LOCUS48469</name>
</gene>
<protein>
    <recommendedName>
        <fullName evidence="3">phosphopyruvate hydratase</fullName>
        <ecNumber evidence="3">4.2.1.11</ecNumber>
    </recommendedName>
</protein>
<evidence type="ECO:0000259" key="6">
    <source>
        <dbReference type="Pfam" id="PF00113"/>
    </source>
</evidence>
<evidence type="ECO:0000313" key="8">
    <source>
        <dbReference type="Proteomes" id="UP000663866"/>
    </source>
</evidence>
<dbReference type="Proteomes" id="UP000663866">
    <property type="component" value="Unassembled WGS sequence"/>
</dbReference>
<dbReference type="EC" id="4.2.1.11" evidence="3"/>
<accession>A0A821IP26</accession>
<dbReference type="UniPathway" id="UPA00109">
    <property type="reaction ID" value="UER00187"/>
</dbReference>
<keyword evidence="8" id="KW-1185">Reference proteome</keyword>
<evidence type="ECO:0000256" key="1">
    <source>
        <dbReference type="ARBA" id="ARBA00005031"/>
    </source>
</evidence>
<reference evidence="7" key="1">
    <citation type="submission" date="2021-02" db="EMBL/GenBank/DDBJ databases">
        <authorList>
            <person name="Nowell W R."/>
        </authorList>
    </citation>
    <scope>NUCLEOTIDE SEQUENCE</scope>
</reference>
<dbReference type="InterPro" id="IPR020810">
    <property type="entry name" value="Enolase_C"/>
</dbReference>
<comment type="caution">
    <text evidence="7">The sequence shown here is derived from an EMBL/GenBank/DDBJ whole genome shotgun (WGS) entry which is preliminary data.</text>
</comment>
<dbReference type="Pfam" id="PF00113">
    <property type="entry name" value="Enolase_C"/>
    <property type="match status" value="1"/>
</dbReference>
<evidence type="ECO:0000313" key="7">
    <source>
        <dbReference type="EMBL" id="CAF4703114.1"/>
    </source>
</evidence>
<evidence type="ECO:0000256" key="2">
    <source>
        <dbReference type="ARBA" id="ARBA00009604"/>
    </source>
</evidence>
<dbReference type="Gene3D" id="3.20.20.120">
    <property type="entry name" value="Enolase-like C-terminal domain"/>
    <property type="match status" value="1"/>
</dbReference>
<evidence type="ECO:0000256" key="3">
    <source>
        <dbReference type="ARBA" id="ARBA00012058"/>
    </source>
</evidence>
<dbReference type="SUPFAM" id="SSF51604">
    <property type="entry name" value="Enolase C-terminal domain-like"/>
    <property type="match status" value="1"/>
</dbReference>
<proteinExistence type="inferred from homology"/>
<sequence>LSSEELVAYYLSQIEKYPIISIEDAFEQDDWAGFQTLLTSVKGKNVQLVG</sequence>
<comment type="pathway">
    <text evidence="1">Carbohydrate degradation; glycolysis; pyruvate from D-glyceraldehyde 3-phosphate: step 4/5.</text>
</comment>
<evidence type="ECO:0000256" key="5">
    <source>
        <dbReference type="ARBA" id="ARBA00023239"/>
    </source>
</evidence>
<dbReference type="GO" id="GO:0004634">
    <property type="term" value="F:phosphopyruvate hydratase activity"/>
    <property type="evidence" value="ECO:0007669"/>
    <property type="project" value="UniProtKB-EC"/>
</dbReference>
<organism evidence="7 8">
    <name type="scientific">Rotaria magnacalcarata</name>
    <dbReference type="NCBI Taxonomy" id="392030"/>
    <lineage>
        <taxon>Eukaryota</taxon>
        <taxon>Metazoa</taxon>
        <taxon>Spiralia</taxon>
        <taxon>Gnathifera</taxon>
        <taxon>Rotifera</taxon>
        <taxon>Eurotatoria</taxon>
        <taxon>Bdelloidea</taxon>
        <taxon>Philodinida</taxon>
        <taxon>Philodinidae</taxon>
        <taxon>Rotaria</taxon>
    </lineage>
</organism>
<keyword evidence="4" id="KW-0324">Glycolysis</keyword>
<dbReference type="InterPro" id="IPR036849">
    <property type="entry name" value="Enolase-like_C_sf"/>
</dbReference>
<feature type="domain" description="Enolase C-terminal TIM barrel" evidence="6">
    <location>
        <begin position="1"/>
        <end position="50"/>
    </location>
</feature>
<evidence type="ECO:0000256" key="4">
    <source>
        <dbReference type="ARBA" id="ARBA00023152"/>
    </source>
</evidence>
<dbReference type="GO" id="GO:0006096">
    <property type="term" value="P:glycolytic process"/>
    <property type="evidence" value="ECO:0007669"/>
    <property type="project" value="UniProtKB-UniPathway"/>
</dbReference>
<dbReference type="AlphaFoldDB" id="A0A821IP26"/>
<keyword evidence="5" id="KW-0456">Lyase</keyword>
<dbReference type="EMBL" id="CAJOBG010101030">
    <property type="protein sequence ID" value="CAF4703114.1"/>
    <property type="molecule type" value="Genomic_DNA"/>
</dbReference>
<comment type="similarity">
    <text evidence="2">Belongs to the enolase family.</text>
</comment>